<evidence type="ECO:0000313" key="1">
    <source>
        <dbReference type="EMBL" id="KAK0714450.1"/>
    </source>
</evidence>
<sequence length="59" mass="6319">MANMDEHGMQELEARAGKVIGDALTKKALVKSSDATTWVSVIECMSRTNHIARPGGDCS</sequence>
<reference evidence="1" key="1">
    <citation type="submission" date="2023-06" db="EMBL/GenBank/DDBJ databases">
        <title>Genome-scale phylogeny and comparative genomics of the fungal order Sordariales.</title>
        <authorList>
            <consortium name="Lawrence Berkeley National Laboratory"/>
            <person name="Hensen N."/>
            <person name="Bonometti L."/>
            <person name="Westerberg I."/>
            <person name="Brannstrom I.O."/>
            <person name="Guillou S."/>
            <person name="Cros-Aarteil S."/>
            <person name="Calhoun S."/>
            <person name="Haridas S."/>
            <person name="Kuo A."/>
            <person name="Mondo S."/>
            <person name="Pangilinan J."/>
            <person name="Riley R."/>
            <person name="Labutti K."/>
            <person name="Andreopoulos B."/>
            <person name="Lipzen A."/>
            <person name="Chen C."/>
            <person name="Yanf M."/>
            <person name="Daum C."/>
            <person name="Ng V."/>
            <person name="Clum A."/>
            <person name="Steindorff A."/>
            <person name="Ohm R."/>
            <person name="Martin F."/>
            <person name="Silar P."/>
            <person name="Natvig D."/>
            <person name="Lalanne C."/>
            <person name="Gautier V."/>
            <person name="Ament-Velasquez S.L."/>
            <person name="Kruys A."/>
            <person name="Hutchinson M.I."/>
            <person name="Powell A.J."/>
            <person name="Barry K."/>
            <person name="Miller A.N."/>
            <person name="Grigoriev I.V."/>
            <person name="Debuchy R."/>
            <person name="Gladieux P."/>
            <person name="Thoren M.H."/>
            <person name="Johannesson H."/>
        </authorList>
    </citation>
    <scope>NUCLEOTIDE SEQUENCE</scope>
    <source>
        <strain evidence="1">CBS 540.89</strain>
    </source>
</reference>
<dbReference type="EMBL" id="JAUKTV010000015">
    <property type="protein sequence ID" value="KAK0714450.1"/>
    <property type="molecule type" value="Genomic_DNA"/>
</dbReference>
<evidence type="ECO:0000313" key="2">
    <source>
        <dbReference type="Proteomes" id="UP001172159"/>
    </source>
</evidence>
<protein>
    <submittedName>
        <fullName evidence="1">Uncharacterized protein</fullName>
    </submittedName>
</protein>
<accession>A0AA40AEQ3</accession>
<gene>
    <name evidence="1" type="ORF">B0T21DRAFT_375905</name>
</gene>
<comment type="caution">
    <text evidence="1">The sequence shown here is derived from an EMBL/GenBank/DDBJ whole genome shotgun (WGS) entry which is preliminary data.</text>
</comment>
<organism evidence="1 2">
    <name type="scientific">Apiosordaria backusii</name>
    <dbReference type="NCBI Taxonomy" id="314023"/>
    <lineage>
        <taxon>Eukaryota</taxon>
        <taxon>Fungi</taxon>
        <taxon>Dikarya</taxon>
        <taxon>Ascomycota</taxon>
        <taxon>Pezizomycotina</taxon>
        <taxon>Sordariomycetes</taxon>
        <taxon>Sordariomycetidae</taxon>
        <taxon>Sordariales</taxon>
        <taxon>Lasiosphaeriaceae</taxon>
        <taxon>Apiosordaria</taxon>
    </lineage>
</organism>
<proteinExistence type="predicted"/>
<dbReference type="AlphaFoldDB" id="A0AA40AEQ3"/>
<name>A0AA40AEQ3_9PEZI</name>
<dbReference type="Proteomes" id="UP001172159">
    <property type="component" value="Unassembled WGS sequence"/>
</dbReference>
<keyword evidence="2" id="KW-1185">Reference proteome</keyword>